<proteinExistence type="predicted"/>
<evidence type="ECO:0000313" key="2">
    <source>
        <dbReference type="Proteomes" id="UP000316079"/>
    </source>
</evidence>
<comment type="caution">
    <text evidence="1">The sequence shown here is derived from an EMBL/GenBank/DDBJ whole genome shotgun (WGS) entry which is preliminary data.</text>
</comment>
<dbReference type="EMBL" id="SRMA01026030">
    <property type="protein sequence ID" value="TRY88655.1"/>
    <property type="molecule type" value="Genomic_DNA"/>
</dbReference>
<accession>A0A553QFG8</accession>
<dbReference type="Proteomes" id="UP000316079">
    <property type="component" value="Unassembled WGS sequence"/>
</dbReference>
<sequence>MLLRCNGLSLESRTLLLDAEVVCPSFSLICPPGSQEDSDCCLHSDSMCLHKGCSEPAASLVCCLFHADDLPFTARDSCKESQHALSKKVALSVMTQHNDVAGEDALVGNVNKLMVTPSGYTGPPKKGHVIFDACFESVDAA</sequence>
<dbReference type="AlphaFoldDB" id="A0A553QFG8"/>
<gene>
    <name evidence="1" type="ORF">DNTS_025677</name>
</gene>
<keyword evidence="2" id="KW-1185">Reference proteome</keyword>
<name>A0A553QFG8_9TELE</name>
<dbReference type="STRING" id="623744.A0A553QFG8"/>
<reference evidence="1 2" key="1">
    <citation type="journal article" date="2019" name="Sci. Data">
        <title>Hybrid genome assembly and annotation of Danionella translucida.</title>
        <authorList>
            <person name="Kadobianskyi M."/>
            <person name="Schulze L."/>
            <person name="Schuelke M."/>
            <person name="Judkewitz B."/>
        </authorList>
    </citation>
    <scope>NUCLEOTIDE SEQUENCE [LARGE SCALE GENOMIC DNA]</scope>
    <source>
        <strain evidence="1 2">Bolton</strain>
    </source>
</reference>
<protein>
    <submittedName>
        <fullName evidence="1">Uncharacterized protein</fullName>
    </submittedName>
</protein>
<dbReference type="OrthoDB" id="10253041at2759"/>
<organism evidence="1 2">
    <name type="scientific">Danionella cerebrum</name>
    <dbReference type="NCBI Taxonomy" id="2873325"/>
    <lineage>
        <taxon>Eukaryota</taxon>
        <taxon>Metazoa</taxon>
        <taxon>Chordata</taxon>
        <taxon>Craniata</taxon>
        <taxon>Vertebrata</taxon>
        <taxon>Euteleostomi</taxon>
        <taxon>Actinopterygii</taxon>
        <taxon>Neopterygii</taxon>
        <taxon>Teleostei</taxon>
        <taxon>Ostariophysi</taxon>
        <taxon>Cypriniformes</taxon>
        <taxon>Danionidae</taxon>
        <taxon>Danioninae</taxon>
        <taxon>Danionella</taxon>
    </lineage>
</organism>
<evidence type="ECO:0000313" key="1">
    <source>
        <dbReference type="EMBL" id="TRY88655.1"/>
    </source>
</evidence>